<dbReference type="PANTHER" id="PTHR34512">
    <property type="entry name" value="CELL SURFACE PROTEIN"/>
    <property type="match status" value="1"/>
</dbReference>
<dbReference type="InterPro" id="IPR011047">
    <property type="entry name" value="Quinoprotein_ADH-like_sf"/>
</dbReference>
<evidence type="ECO:0000313" key="2">
    <source>
        <dbReference type="EMBL" id="QDV31753.1"/>
    </source>
</evidence>
<evidence type="ECO:0000313" key="3">
    <source>
        <dbReference type="Proteomes" id="UP000315349"/>
    </source>
</evidence>
<dbReference type="KEGG" id="peh:Spb1_36980"/>
<organism evidence="2 3">
    <name type="scientific">Planctopirus ephydatiae</name>
    <dbReference type="NCBI Taxonomy" id="2528019"/>
    <lineage>
        <taxon>Bacteria</taxon>
        <taxon>Pseudomonadati</taxon>
        <taxon>Planctomycetota</taxon>
        <taxon>Planctomycetia</taxon>
        <taxon>Planctomycetales</taxon>
        <taxon>Planctomycetaceae</taxon>
        <taxon>Planctopirus</taxon>
    </lineage>
</organism>
<dbReference type="InterPro" id="IPR015943">
    <property type="entry name" value="WD40/YVTN_repeat-like_dom_sf"/>
</dbReference>
<dbReference type="AlphaFoldDB" id="A0A518GT50"/>
<protein>
    <submittedName>
        <fullName evidence="2">Outer membrane biogenesis protein BamB</fullName>
    </submittedName>
</protein>
<proteinExistence type="predicted"/>
<dbReference type="SUPFAM" id="SSF50998">
    <property type="entry name" value="Quinoprotein alcohol dehydrogenase-like"/>
    <property type="match status" value="2"/>
</dbReference>
<dbReference type="SMART" id="SM00564">
    <property type="entry name" value="PQQ"/>
    <property type="match status" value="5"/>
</dbReference>
<dbReference type="Pfam" id="PF13360">
    <property type="entry name" value="PQQ_2"/>
    <property type="match status" value="1"/>
</dbReference>
<name>A0A518GT50_9PLAN</name>
<dbReference type="Proteomes" id="UP000315349">
    <property type="component" value="Chromosome"/>
</dbReference>
<dbReference type="PANTHER" id="PTHR34512:SF30">
    <property type="entry name" value="OUTER MEMBRANE PROTEIN ASSEMBLY FACTOR BAMB"/>
    <property type="match status" value="1"/>
</dbReference>
<accession>A0A518GT50</accession>
<evidence type="ECO:0000259" key="1">
    <source>
        <dbReference type="Pfam" id="PF13360"/>
    </source>
</evidence>
<reference evidence="2 3" key="1">
    <citation type="submission" date="2019-02" db="EMBL/GenBank/DDBJ databases">
        <title>Deep-cultivation of Planctomycetes and their phenomic and genomic characterization uncovers novel biology.</title>
        <authorList>
            <person name="Wiegand S."/>
            <person name="Jogler M."/>
            <person name="Boedeker C."/>
            <person name="Pinto D."/>
            <person name="Vollmers J."/>
            <person name="Rivas-Marin E."/>
            <person name="Kohn T."/>
            <person name="Peeters S.H."/>
            <person name="Heuer A."/>
            <person name="Rast P."/>
            <person name="Oberbeckmann S."/>
            <person name="Bunk B."/>
            <person name="Jeske O."/>
            <person name="Meyerdierks A."/>
            <person name="Storesund J.E."/>
            <person name="Kallscheuer N."/>
            <person name="Luecker S."/>
            <person name="Lage O.M."/>
            <person name="Pohl T."/>
            <person name="Merkel B.J."/>
            <person name="Hornburger P."/>
            <person name="Mueller R.-W."/>
            <person name="Bruemmer F."/>
            <person name="Labrenz M."/>
            <person name="Spormann A.M."/>
            <person name="Op den Camp H."/>
            <person name="Overmann J."/>
            <person name="Amann R."/>
            <person name="Jetten M.S.M."/>
            <person name="Mascher T."/>
            <person name="Medema M.H."/>
            <person name="Devos D.P."/>
            <person name="Kaster A.-K."/>
            <person name="Ovreas L."/>
            <person name="Rohde M."/>
            <person name="Galperin M.Y."/>
            <person name="Jogler C."/>
        </authorList>
    </citation>
    <scope>NUCLEOTIDE SEQUENCE [LARGE SCALE GENOMIC DNA]</scope>
    <source>
        <strain evidence="2 3">Spb1</strain>
    </source>
</reference>
<dbReference type="RefSeq" id="WP_246128283.1">
    <property type="nucleotide sequence ID" value="NZ_CP036299.1"/>
</dbReference>
<dbReference type="EMBL" id="CP036299">
    <property type="protein sequence ID" value="QDV31753.1"/>
    <property type="molecule type" value="Genomic_DNA"/>
</dbReference>
<dbReference type="InterPro" id="IPR002372">
    <property type="entry name" value="PQQ_rpt_dom"/>
</dbReference>
<keyword evidence="3" id="KW-1185">Reference proteome</keyword>
<gene>
    <name evidence="2" type="ORF">Spb1_36980</name>
</gene>
<feature type="domain" description="Pyrrolo-quinoline quinone repeat" evidence="1">
    <location>
        <begin position="103"/>
        <end position="213"/>
    </location>
</feature>
<sequence>MSQFAWLNHFLGQRLPTADLKSSSFSNCDFSRSGLKNLGRVALAGSLMISAAIASEPSGTKFNPTAAALKEIATLKVQPKDWPQWGGSTYRNNTPEGKNIPTQWDLESGENILWAAALGSQTYGNPVIANGKVYVGTNNGYGYIKRYPKNVDLGALVCFDEKTGKFLWQHSNPKLPTGRVHDWPLQGVCAAVYAEGDKLWYVSNRGEVVCLDAEGFHDGENDGPYVSEPNSSKDEADIIWRVDMMGQLGVSQHNMCNCSITAVDGVIFVNTSNGVDESHINLPAPNAPSFIALDQATGKVLWTDDSPGANILHGQWSSPCHFVLDGQAQVVFGGGDGWVYSFDPKGDGAGKAKLLWKFDGNPKDSLYLLGGRATRNHIIATPVYYDGYVYVGVGEDPEHGEGQGHLYCIDPKKRGDVSPTLAFDKDGKPLEARRLQNLEPKKGEVEKPNPNSAVVWHYDQIDKNGNKKFDFEETMHRTCGTVAIKDDLLFVADFSGLFHCLDAKKVDAKGKPVVYWVHDMFAASWGSPLIVEGRVYIGDEDGDISIFELSKEMNLIGEINMSNAVYSTPVVAGDVLYIANKSTLFAIKEGAKLEGGFKDTPRNDEVAD</sequence>
<dbReference type="Gene3D" id="2.130.10.10">
    <property type="entry name" value="YVTN repeat-like/Quinoprotein amine dehydrogenase"/>
    <property type="match status" value="3"/>
</dbReference>
<dbReference type="InterPro" id="IPR018391">
    <property type="entry name" value="PQQ_b-propeller_rpt"/>
</dbReference>